<dbReference type="VEuPathDB" id="FungiDB:A1O9_04487"/>
<keyword evidence="3 6" id="KW-0560">Oxidoreductase</keyword>
<dbReference type="EMBL" id="AMGV01000003">
    <property type="protein sequence ID" value="KEF59641.1"/>
    <property type="molecule type" value="Genomic_DNA"/>
</dbReference>
<dbReference type="Gene3D" id="3.50.50.60">
    <property type="entry name" value="FAD/NAD(P)-binding domain"/>
    <property type="match status" value="2"/>
</dbReference>
<evidence type="ECO:0000256" key="5">
    <source>
        <dbReference type="PIRSR" id="PIRSR601613-1"/>
    </source>
</evidence>
<keyword evidence="6" id="KW-0285">Flavoprotein</keyword>
<dbReference type="AlphaFoldDB" id="A0A072PID2"/>
<evidence type="ECO:0000256" key="3">
    <source>
        <dbReference type="ARBA" id="ARBA00023002"/>
    </source>
</evidence>
<dbReference type="Gene3D" id="3.90.660.10">
    <property type="match status" value="2"/>
</dbReference>
<evidence type="ECO:0000259" key="7">
    <source>
        <dbReference type="Pfam" id="PF01593"/>
    </source>
</evidence>
<dbReference type="STRING" id="1182545.A0A072PID2"/>
<comment type="similarity">
    <text evidence="2 6">Belongs to the flavin monoamine oxidase family.</text>
</comment>
<dbReference type="InterPro" id="IPR002937">
    <property type="entry name" value="Amino_oxidase"/>
</dbReference>
<dbReference type="GO" id="GO:0097621">
    <property type="term" value="F:monoamine oxidase activity"/>
    <property type="evidence" value="ECO:0007669"/>
    <property type="project" value="UniProtKB-EC"/>
</dbReference>
<evidence type="ECO:0000256" key="6">
    <source>
        <dbReference type="RuleBase" id="RU362067"/>
    </source>
</evidence>
<comment type="catalytic activity">
    <reaction evidence="4">
        <text>a secondary aliphatic amine + O2 + H2O = a primary amine + an aldehyde + H2O2</text>
        <dbReference type="Rhea" id="RHEA:26414"/>
        <dbReference type="ChEBI" id="CHEBI:15377"/>
        <dbReference type="ChEBI" id="CHEBI:15379"/>
        <dbReference type="ChEBI" id="CHEBI:16240"/>
        <dbReference type="ChEBI" id="CHEBI:17478"/>
        <dbReference type="ChEBI" id="CHEBI:58855"/>
        <dbReference type="ChEBI" id="CHEBI:65296"/>
        <dbReference type="EC" id="1.4.3.4"/>
    </reaction>
</comment>
<comment type="cofactor">
    <cofactor evidence="1 6">
        <name>FAD</name>
        <dbReference type="ChEBI" id="CHEBI:57692"/>
    </cofactor>
</comment>
<dbReference type="PANTHER" id="PTHR43563">
    <property type="entry name" value="AMINE OXIDASE"/>
    <property type="match status" value="1"/>
</dbReference>
<organism evidence="8 9">
    <name type="scientific">Exophiala aquamarina CBS 119918</name>
    <dbReference type="NCBI Taxonomy" id="1182545"/>
    <lineage>
        <taxon>Eukaryota</taxon>
        <taxon>Fungi</taxon>
        <taxon>Dikarya</taxon>
        <taxon>Ascomycota</taxon>
        <taxon>Pezizomycotina</taxon>
        <taxon>Eurotiomycetes</taxon>
        <taxon>Chaetothyriomycetidae</taxon>
        <taxon>Chaetothyriales</taxon>
        <taxon>Herpotrichiellaceae</taxon>
        <taxon>Exophiala</taxon>
    </lineage>
</organism>
<feature type="domain" description="Amine oxidase" evidence="7">
    <location>
        <begin position="44"/>
        <end position="477"/>
    </location>
</feature>
<evidence type="ECO:0000256" key="4">
    <source>
        <dbReference type="ARBA" id="ARBA00048448"/>
    </source>
</evidence>
<proteinExistence type="inferred from homology"/>
<dbReference type="Pfam" id="PF01593">
    <property type="entry name" value="Amino_oxidase"/>
    <property type="match status" value="1"/>
</dbReference>
<name>A0A072PID2_9EURO</name>
<dbReference type="InterPro" id="IPR001613">
    <property type="entry name" value="Flavin_amine_oxidase"/>
</dbReference>
<dbReference type="Proteomes" id="UP000027920">
    <property type="component" value="Unassembled WGS sequence"/>
</dbReference>
<evidence type="ECO:0000256" key="2">
    <source>
        <dbReference type="ARBA" id="ARBA00005995"/>
    </source>
</evidence>
<dbReference type="EC" id="1.4.3.-" evidence="6"/>
<dbReference type="InterPro" id="IPR050703">
    <property type="entry name" value="Flavin_MAO"/>
</dbReference>
<dbReference type="SUPFAM" id="SSF51905">
    <property type="entry name" value="FAD/NAD(P)-binding domain"/>
    <property type="match status" value="1"/>
</dbReference>
<keyword evidence="9" id="KW-1185">Reference proteome</keyword>
<dbReference type="InterPro" id="IPR036188">
    <property type="entry name" value="FAD/NAD-bd_sf"/>
</dbReference>
<sequence length="489" mass="53468">MSRSSEGYLWTKSNLAEGLPTQAVIPSTANLKPSYDVIIIGAGFAGLRAARELVRHHALSVLIIEGRDRIGGRTWTAEAFGESFEMGGTWVHWNQPHVYAELHRYNLHKNLKSTAGSTVAQKTYYKGPGVEVQEIDGSTLAGITQAVAEKFFTIDGLSSRELMPYPHDPFREPGPWKAYDHLTARQRLEQLDLPTLHKGYFESSINTFGSAPSTEIGFVEALRWYALGGHNMAQVFENAGAYKLGNGGMTSFARSILADARSDILLNTVVSEIIQNNASSVVIKSENGRTFEAKKVISTIPLNCLSGVKFSPPLSPLKCEAIAKGHITKGAKIHFKLGSTEPGWFAASADSANSSFCFSLSDHNGTSSAGPCGTYAIGFGYSGRLQTLRDSKHIIERFKKELRPDAEVEGYLTHDWTNDPLAKGAWCCWGSDSMTRYLQELQKAHGNVFFASADWADAWRGFVDGALESGLKTAQDVARELNVGPEPRL</sequence>
<evidence type="ECO:0000313" key="8">
    <source>
        <dbReference type="EMBL" id="KEF59641.1"/>
    </source>
</evidence>
<evidence type="ECO:0000256" key="1">
    <source>
        <dbReference type="ARBA" id="ARBA00001974"/>
    </source>
</evidence>
<gene>
    <name evidence="8" type="ORF">A1O9_04487</name>
</gene>
<dbReference type="PANTHER" id="PTHR43563:SF1">
    <property type="entry name" value="AMINE OXIDASE [FLAVIN-CONTAINING] B"/>
    <property type="match status" value="1"/>
</dbReference>
<protein>
    <recommendedName>
        <fullName evidence="6">Amine oxidase</fullName>
        <ecNumber evidence="6">1.4.3.-</ecNumber>
    </recommendedName>
</protein>
<dbReference type="HOGENOM" id="CLU_004498_9_0_1"/>
<feature type="binding site" evidence="5">
    <location>
        <position position="270"/>
    </location>
    <ligand>
        <name>FAD</name>
        <dbReference type="ChEBI" id="CHEBI:57692"/>
    </ligand>
</feature>
<reference evidence="8 9" key="1">
    <citation type="submission" date="2013-03" db="EMBL/GenBank/DDBJ databases">
        <title>The Genome Sequence of Exophiala aquamarina CBS 119918.</title>
        <authorList>
            <consortium name="The Broad Institute Genomics Platform"/>
            <person name="Cuomo C."/>
            <person name="de Hoog S."/>
            <person name="Gorbushina A."/>
            <person name="Walker B."/>
            <person name="Young S.K."/>
            <person name="Zeng Q."/>
            <person name="Gargeya S."/>
            <person name="Fitzgerald M."/>
            <person name="Haas B."/>
            <person name="Abouelleil A."/>
            <person name="Allen A.W."/>
            <person name="Alvarado L."/>
            <person name="Arachchi H.M."/>
            <person name="Berlin A.M."/>
            <person name="Chapman S.B."/>
            <person name="Gainer-Dewar J."/>
            <person name="Goldberg J."/>
            <person name="Griggs A."/>
            <person name="Gujja S."/>
            <person name="Hansen M."/>
            <person name="Howarth C."/>
            <person name="Imamovic A."/>
            <person name="Ireland A."/>
            <person name="Larimer J."/>
            <person name="McCowan C."/>
            <person name="Murphy C."/>
            <person name="Pearson M."/>
            <person name="Poon T.W."/>
            <person name="Priest M."/>
            <person name="Roberts A."/>
            <person name="Saif S."/>
            <person name="Shea T."/>
            <person name="Sisk P."/>
            <person name="Sykes S."/>
            <person name="Wortman J."/>
            <person name="Nusbaum C."/>
            <person name="Birren B."/>
        </authorList>
    </citation>
    <scope>NUCLEOTIDE SEQUENCE [LARGE SCALE GENOMIC DNA]</scope>
    <source>
        <strain evidence="8 9">CBS 119918</strain>
    </source>
</reference>
<dbReference type="GeneID" id="25279418"/>
<comment type="caution">
    <text evidence="8">The sequence shown here is derived from an EMBL/GenBank/DDBJ whole genome shotgun (WGS) entry which is preliminary data.</text>
</comment>
<dbReference type="RefSeq" id="XP_013262231.1">
    <property type="nucleotide sequence ID" value="XM_013406777.1"/>
</dbReference>
<keyword evidence="6" id="KW-0274">FAD</keyword>
<accession>A0A072PID2</accession>
<dbReference type="PRINTS" id="PR00757">
    <property type="entry name" value="AMINEOXDASEF"/>
</dbReference>
<evidence type="ECO:0000313" key="9">
    <source>
        <dbReference type="Proteomes" id="UP000027920"/>
    </source>
</evidence>
<dbReference type="OrthoDB" id="7777654at2759"/>